<comment type="caution">
    <text evidence="7">The sequence shown here is derived from an EMBL/GenBank/DDBJ whole genome shotgun (WGS) entry which is preliminary data.</text>
</comment>
<evidence type="ECO:0000256" key="2">
    <source>
        <dbReference type="ARBA" id="ARBA00023295"/>
    </source>
</evidence>
<dbReference type="AlphaFoldDB" id="A0A834NJJ5"/>
<dbReference type="PANTHER" id="PTHR11177">
    <property type="entry name" value="CHITINASE"/>
    <property type="match status" value="1"/>
</dbReference>
<name>A0A834NJJ5_VESVU</name>
<evidence type="ECO:0000259" key="6">
    <source>
        <dbReference type="PROSITE" id="PS51910"/>
    </source>
</evidence>
<evidence type="ECO:0000313" key="8">
    <source>
        <dbReference type="Proteomes" id="UP000614350"/>
    </source>
</evidence>
<keyword evidence="2 3" id="KW-0326">Glycosidase</keyword>
<gene>
    <name evidence="7" type="ORF">HZH66_000648</name>
</gene>
<feature type="signal peptide" evidence="5">
    <location>
        <begin position="1"/>
        <end position="24"/>
    </location>
</feature>
<organism evidence="7 8">
    <name type="scientific">Vespula vulgaris</name>
    <name type="common">Yellow jacket</name>
    <name type="synonym">Wasp</name>
    <dbReference type="NCBI Taxonomy" id="7454"/>
    <lineage>
        <taxon>Eukaryota</taxon>
        <taxon>Metazoa</taxon>
        <taxon>Ecdysozoa</taxon>
        <taxon>Arthropoda</taxon>
        <taxon>Hexapoda</taxon>
        <taxon>Insecta</taxon>
        <taxon>Pterygota</taxon>
        <taxon>Neoptera</taxon>
        <taxon>Endopterygota</taxon>
        <taxon>Hymenoptera</taxon>
        <taxon>Apocrita</taxon>
        <taxon>Aculeata</taxon>
        <taxon>Vespoidea</taxon>
        <taxon>Vespidae</taxon>
        <taxon>Vespinae</taxon>
        <taxon>Vespula</taxon>
    </lineage>
</organism>
<keyword evidence="8" id="KW-1185">Reference proteome</keyword>
<dbReference type="GO" id="GO:0006032">
    <property type="term" value="P:chitin catabolic process"/>
    <property type="evidence" value="ECO:0007669"/>
    <property type="project" value="UniProtKB-ARBA"/>
</dbReference>
<dbReference type="InterPro" id="IPR011583">
    <property type="entry name" value="Chitinase_II/V-like_cat"/>
</dbReference>
<dbReference type="Pfam" id="PF00704">
    <property type="entry name" value="Glyco_hydro_18"/>
    <property type="match status" value="1"/>
</dbReference>
<dbReference type="Gene3D" id="3.10.50.10">
    <property type="match status" value="1"/>
</dbReference>
<dbReference type="GO" id="GO:0005975">
    <property type="term" value="P:carbohydrate metabolic process"/>
    <property type="evidence" value="ECO:0007669"/>
    <property type="project" value="InterPro"/>
</dbReference>
<evidence type="ECO:0000313" key="7">
    <source>
        <dbReference type="EMBL" id="KAF7411752.1"/>
    </source>
</evidence>
<dbReference type="Gene3D" id="3.20.20.80">
    <property type="entry name" value="Glycosidases"/>
    <property type="match status" value="1"/>
</dbReference>
<dbReference type="InterPro" id="IPR029070">
    <property type="entry name" value="Chitinase_insertion_sf"/>
</dbReference>
<comment type="similarity">
    <text evidence="4">Belongs to the glycosyl hydrolase 18 family.</text>
</comment>
<dbReference type="SMART" id="SM00636">
    <property type="entry name" value="Glyco_18"/>
    <property type="match status" value="1"/>
</dbReference>
<protein>
    <recommendedName>
        <fullName evidence="6">GH18 domain-containing protein</fullName>
    </recommendedName>
</protein>
<evidence type="ECO:0000256" key="5">
    <source>
        <dbReference type="SAM" id="SignalP"/>
    </source>
</evidence>
<dbReference type="InterPro" id="IPR050314">
    <property type="entry name" value="Glycosyl_Hydrlase_18"/>
</dbReference>
<dbReference type="InterPro" id="IPR017853">
    <property type="entry name" value="GH"/>
</dbReference>
<proteinExistence type="inferred from homology"/>
<sequence length="432" mass="48848">MNPMRNLTPCLLILLFLYIDNIRGQTTPTNGKVVACYVAMWAKYRPSNGYFTLDNLKPQHCTHLIYAFAGLNTTSWEIQSLDRWTDIEEDEIGNYKKMTNLRKQYPGLKVSIGIGGWNEGSKNYSILASDKEKRESFINSVVTFISKYKFDGIDLDWEFPSQRGGTSEDKKYFAILIKELKKALPNSLLTAAISPNKKVIDEGYDIPKISKYLDYIYIMAYDYHGSWDLKILPNAPLNSADDASVNSTVSYLLQLRAPPEKLILGLPMYGRTYFSTENILPGTNPIGMSCESDGFSGPYTNTNGTMGYNEICEVLKNKTWSTGWDIISKTPYAVNGNKVILYDNYKSLQEKVLYANKMNLGGVMIWSIDTDDFNGNCESDYILIKAINRVLIKKNEAEKEENKTNGTSRIFSLYNISTVLCAIVSIFTLTNL</sequence>
<evidence type="ECO:0000256" key="4">
    <source>
        <dbReference type="RuleBase" id="RU004453"/>
    </source>
</evidence>
<reference evidence="7" key="1">
    <citation type="journal article" date="2020" name="G3 (Bethesda)">
        <title>High-Quality Assemblies for Three Invasive Social Wasps from the &lt;i&gt;Vespula&lt;/i&gt; Genus.</title>
        <authorList>
            <person name="Harrop T.W.R."/>
            <person name="Guhlin J."/>
            <person name="McLaughlin G.M."/>
            <person name="Permina E."/>
            <person name="Stockwell P."/>
            <person name="Gilligan J."/>
            <person name="Le Lec M.F."/>
            <person name="Gruber M.A.M."/>
            <person name="Quinn O."/>
            <person name="Lovegrove M."/>
            <person name="Duncan E.J."/>
            <person name="Remnant E.J."/>
            <person name="Van Eeckhoven J."/>
            <person name="Graham B."/>
            <person name="Knapp R.A."/>
            <person name="Langford K.W."/>
            <person name="Kronenberg Z."/>
            <person name="Press M.O."/>
            <person name="Eacker S.M."/>
            <person name="Wilson-Rankin E.E."/>
            <person name="Purcell J."/>
            <person name="Lester P.J."/>
            <person name="Dearden P.K."/>
        </authorList>
    </citation>
    <scope>NUCLEOTIDE SEQUENCE</scope>
    <source>
        <strain evidence="7">Marl-1</strain>
    </source>
</reference>
<dbReference type="Proteomes" id="UP000614350">
    <property type="component" value="Unassembled WGS sequence"/>
</dbReference>
<feature type="chain" id="PRO_5032282895" description="GH18 domain-containing protein" evidence="5">
    <location>
        <begin position="25"/>
        <end position="432"/>
    </location>
</feature>
<dbReference type="InterPro" id="IPR001579">
    <property type="entry name" value="Glyco_hydro_18_chit_AS"/>
</dbReference>
<dbReference type="InterPro" id="IPR001223">
    <property type="entry name" value="Glyco_hydro18_cat"/>
</dbReference>
<dbReference type="SUPFAM" id="SSF54556">
    <property type="entry name" value="Chitinase insertion domain"/>
    <property type="match status" value="1"/>
</dbReference>
<dbReference type="GO" id="GO:0004568">
    <property type="term" value="F:chitinase activity"/>
    <property type="evidence" value="ECO:0007669"/>
    <property type="project" value="UniProtKB-ARBA"/>
</dbReference>
<dbReference type="SUPFAM" id="SSF51445">
    <property type="entry name" value="(Trans)glycosidases"/>
    <property type="match status" value="1"/>
</dbReference>
<dbReference type="PROSITE" id="PS01095">
    <property type="entry name" value="GH18_1"/>
    <property type="match status" value="1"/>
</dbReference>
<dbReference type="GO" id="GO:0008061">
    <property type="term" value="F:chitin binding"/>
    <property type="evidence" value="ECO:0007669"/>
    <property type="project" value="InterPro"/>
</dbReference>
<evidence type="ECO:0000256" key="3">
    <source>
        <dbReference type="RuleBase" id="RU000489"/>
    </source>
</evidence>
<accession>A0A834NJJ5</accession>
<keyword evidence="5" id="KW-0732">Signal</keyword>
<keyword evidence="1 3" id="KW-0378">Hydrolase</keyword>
<dbReference type="PANTHER" id="PTHR11177:SF403">
    <property type="entry name" value="CHITINASE 2-RELATED"/>
    <property type="match status" value="1"/>
</dbReference>
<dbReference type="GO" id="GO:0005576">
    <property type="term" value="C:extracellular region"/>
    <property type="evidence" value="ECO:0007669"/>
    <property type="project" value="TreeGrafter"/>
</dbReference>
<feature type="domain" description="GH18" evidence="6">
    <location>
        <begin position="32"/>
        <end position="394"/>
    </location>
</feature>
<dbReference type="EMBL" id="JACSEA010000001">
    <property type="protein sequence ID" value="KAF7411752.1"/>
    <property type="molecule type" value="Genomic_DNA"/>
</dbReference>
<dbReference type="PROSITE" id="PS51910">
    <property type="entry name" value="GH18_2"/>
    <property type="match status" value="1"/>
</dbReference>
<evidence type="ECO:0000256" key="1">
    <source>
        <dbReference type="ARBA" id="ARBA00022801"/>
    </source>
</evidence>